<evidence type="ECO:0000313" key="2">
    <source>
        <dbReference type="Proteomes" id="UP000065822"/>
    </source>
</evidence>
<proteinExistence type="predicted"/>
<keyword evidence="2" id="KW-1185">Reference proteome</keyword>
<accession>A0ABN4KD32</accession>
<evidence type="ECO:0000313" key="1">
    <source>
        <dbReference type="EMBL" id="AMD85104.1"/>
    </source>
</evidence>
<protein>
    <recommendedName>
        <fullName evidence="3">Transposase</fullName>
    </recommendedName>
</protein>
<reference evidence="1 2" key="1">
    <citation type="submission" date="2016-02" db="EMBL/GenBank/DDBJ databases">
        <authorList>
            <person name="Holder M.E."/>
            <person name="Ajami N.J."/>
            <person name="Petrosino J.F."/>
        </authorList>
    </citation>
    <scope>NUCLEOTIDE SEQUENCE [LARGE SCALE GENOMIC DNA]</scope>
    <source>
        <strain evidence="1 2">CCUG 32990</strain>
    </source>
</reference>
<sequence length="69" mass="8234">MRKRRKMTHITQEDEAKIIDLFLTENENTTRVISEKLGVSAWHVDRVLNNYLQGKVRKAVVNSYIRYQE</sequence>
<name>A0ABN4KD32_9FLAO</name>
<dbReference type="Proteomes" id="UP000065822">
    <property type="component" value="Chromosome"/>
</dbReference>
<gene>
    <name evidence="1" type="ORF">AXF12_05970</name>
</gene>
<evidence type="ECO:0008006" key="3">
    <source>
        <dbReference type="Google" id="ProtNLM"/>
    </source>
</evidence>
<organism evidence="1 2">
    <name type="scientific">Capnocytophaga haemolytica</name>
    <dbReference type="NCBI Taxonomy" id="45243"/>
    <lineage>
        <taxon>Bacteria</taxon>
        <taxon>Pseudomonadati</taxon>
        <taxon>Bacteroidota</taxon>
        <taxon>Flavobacteriia</taxon>
        <taxon>Flavobacteriales</taxon>
        <taxon>Flavobacteriaceae</taxon>
        <taxon>Capnocytophaga</taxon>
    </lineage>
</organism>
<dbReference type="EMBL" id="CP014227">
    <property type="protein sequence ID" value="AMD85104.1"/>
    <property type="molecule type" value="Genomic_DNA"/>
</dbReference>